<accession>A0ACB8EGF7</accession>
<sequence length="136" mass="14896">MQPADSKPRAGIRGVDPRTAATAYENPHFQAEPSQLENKDEAANAEASSLDCVICFTRYDRIFKVPKELSCGHIFCLECLARINVSSEDVNAISCPVCRAPTSLRTRKGLPGLPTRRDLLDQLSICARPLAPVTKL</sequence>
<comment type="caution">
    <text evidence="1">The sequence shown here is derived from an EMBL/GenBank/DDBJ whole genome shotgun (WGS) entry which is preliminary data.</text>
</comment>
<evidence type="ECO:0000313" key="1">
    <source>
        <dbReference type="EMBL" id="KAH7991590.1"/>
    </source>
</evidence>
<organism evidence="1 2">
    <name type="scientific">Sphaerodactylus townsendi</name>
    <dbReference type="NCBI Taxonomy" id="933632"/>
    <lineage>
        <taxon>Eukaryota</taxon>
        <taxon>Metazoa</taxon>
        <taxon>Chordata</taxon>
        <taxon>Craniata</taxon>
        <taxon>Vertebrata</taxon>
        <taxon>Euteleostomi</taxon>
        <taxon>Lepidosauria</taxon>
        <taxon>Squamata</taxon>
        <taxon>Bifurcata</taxon>
        <taxon>Gekkota</taxon>
        <taxon>Sphaerodactylidae</taxon>
        <taxon>Sphaerodactylus</taxon>
    </lineage>
</organism>
<gene>
    <name evidence="1" type="ORF">K3G42_007539</name>
</gene>
<dbReference type="EMBL" id="CM037616">
    <property type="protein sequence ID" value="KAH7991590.1"/>
    <property type="molecule type" value="Genomic_DNA"/>
</dbReference>
<proteinExistence type="predicted"/>
<dbReference type="Proteomes" id="UP000827872">
    <property type="component" value="Linkage Group LG03"/>
</dbReference>
<keyword evidence="2" id="KW-1185">Reference proteome</keyword>
<protein>
    <submittedName>
        <fullName evidence="1">Uncharacterized protein</fullName>
    </submittedName>
</protein>
<reference evidence="1" key="1">
    <citation type="submission" date="2021-08" db="EMBL/GenBank/DDBJ databases">
        <title>The first chromosome-level gecko genome reveals the dynamic sex chromosomes of Neotropical dwarf geckos (Sphaerodactylidae: Sphaerodactylus).</title>
        <authorList>
            <person name="Pinto B.J."/>
            <person name="Keating S.E."/>
            <person name="Gamble T."/>
        </authorList>
    </citation>
    <scope>NUCLEOTIDE SEQUENCE</scope>
    <source>
        <strain evidence="1">TG3544</strain>
    </source>
</reference>
<name>A0ACB8EGF7_9SAUR</name>
<evidence type="ECO:0000313" key="2">
    <source>
        <dbReference type="Proteomes" id="UP000827872"/>
    </source>
</evidence>